<gene>
    <name evidence="2" type="ORF">XNOV1_A021061</name>
</gene>
<evidence type="ECO:0000313" key="3">
    <source>
        <dbReference type="Proteomes" id="UP001178508"/>
    </source>
</evidence>
<name>A0AAV1F103_XYRNO</name>
<evidence type="ECO:0000313" key="2">
    <source>
        <dbReference type="EMBL" id="CAJ1054436.1"/>
    </source>
</evidence>
<accession>A0AAV1F103</accession>
<dbReference type="EMBL" id="OY660867">
    <property type="protein sequence ID" value="CAJ1054436.1"/>
    <property type="molecule type" value="Genomic_DNA"/>
</dbReference>
<dbReference type="Proteomes" id="UP001178508">
    <property type="component" value="Chromosome 4"/>
</dbReference>
<reference evidence="2" key="1">
    <citation type="submission" date="2023-08" db="EMBL/GenBank/DDBJ databases">
        <authorList>
            <person name="Alioto T."/>
            <person name="Alioto T."/>
            <person name="Gomez Garrido J."/>
        </authorList>
    </citation>
    <scope>NUCLEOTIDE SEQUENCE</scope>
</reference>
<evidence type="ECO:0000256" key="1">
    <source>
        <dbReference type="SAM" id="MobiDB-lite"/>
    </source>
</evidence>
<protein>
    <submittedName>
        <fullName evidence="2">Uncharacterized protein</fullName>
    </submittedName>
</protein>
<sequence>MDVKDDLQANAEAEKLHMVSVFKQTFSKLVPSYQRQDISQRTSSYRVSGEASYAMRAIRARAGGKEVNHSRKGRGRQKEKPKGGEEEQNEEETWRGGRRANAVFHHCQKRAPSLGMLGRREKEGGDAGGSSSSVNSAHLSVIFLQIMFL</sequence>
<feature type="compositionally biased region" description="Basic and acidic residues" evidence="1">
    <location>
        <begin position="76"/>
        <end position="85"/>
    </location>
</feature>
<keyword evidence="3" id="KW-1185">Reference proteome</keyword>
<organism evidence="2 3">
    <name type="scientific">Xyrichtys novacula</name>
    <name type="common">Pearly razorfish</name>
    <name type="synonym">Hemipteronotus novacula</name>
    <dbReference type="NCBI Taxonomy" id="13765"/>
    <lineage>
        <taxon>Eukaryota</taxon>
        <taxon>Metazoa</taxon>
        <taxon>Chordata</taxon>
        <taxon>Craniata</taxon>
        <taxon>Vertebrata</taxon>
        <taxon>Euteleostomi</taxon>
        <taxon>Actinopterygii</taxon>
        <taxon>Neopterygii</taxon>
        <taxon>Teleostei</taxon>
        <taxon>Neoteleostei</taxon>
        <taxon>Acanthomorphata</taxon>
        <taxon>Eupercaria</taxon>
        <taxon>Labriformes</taxon>
        <taxon>Labridae</taxon>
        <taxon>Xyrichtys</taxon>
    </lineage>
</organism>
<feature type="region of interest" description="Disordered" evidence="1">
    <location>
        <begin position="59"/>
        <end position="133"/>
    </location>
</feature>
<proteinExistence type="predicted"/>
<dbReference type="AlphaFoldDB" id="A0AAV1F103"/>